<feature type="region of interest" description="Disordered" evidence="1">
    <location>
        <begin position="102"/>
        <end position="122"/>
    </location>
</feature>
<dbReference type="InParanoid" id="A0A2R6PCK4"/>
<dbReference type="PANTHER" id="PTHR33914">
    <property type="entry name" value="18S PRE-RIBOSOMAL ASSEMBLY PROTEIN GAR2-LIKE PROTEIN"/>
    <property type="match status" value="1"/>
</dbReference>
<dbReference type="OrthoDB" id="1911716at2759"/>
<sequence>MCTPWTIRDWATCFFACRFPLDEETDTFCSSSAQVPGGGKMANKCNQERDSSPSSTQATNSRRDENRILGDSSWTRFADEDYIVFCFRKDGAIHVVKDGKKPKGLSDRVDGVDRSPTRPVNPKLMYEKHDEEVYSTTHDSVLDEDERDIYITNEAESIICSKKGNGKRRIELKAASPPGGGFTGENYIEKTKECEMVSAESSDSYKSSGSSSSFAFPVLSWEELESPAQMPKPDPPLQLTNHKARAAHLHCCRF</sequence>
<dbReference type="GO" id="GO:0009786">
    <property type="term" value="P:regulation of asymmetric cell division"/>
    <property type="evidence" value="ECO:0007669"/>
    <property type="project" value="InterPro"/>
</dbReference>
<dbReference type="EMBL" id="NKQK01000026">
    <property type="protein sequence ID" value="PSR89100.1"/>
    <property type="molecule type" value="Genomic_DNA"/>
</dbReference>
<evidence type="ECO:0000256" key="1">
    <source>
        <dbReference type="SAM" id="MobiDB-lite"/>
    </source>
</evidence>
<evidence type="ECO:0000313" key="3">
    <source>
        <dbReference type="Proteomes" id="UP000241394"/>
    </source>
</evidence>
<dbReference type="FunCoup" id="A0A2R6PCK4">
    <property type="interactions" value="10"/>
</dbReference>
<dbReference type="OMA" id="EDEWPPA"/>
<feature type="compositionally biased region" description="Basic and acidic residues" evidence="1">
    <location>
        <begin position="102"/>
        <end position="116"/>
    </location>
</feature>
<dbReference type="STRING" id="1590841.A0A2R6PCK4"/>
<keyword evidence="3" id="KW-1185">Reference proteome</keyword>
<protein>
    <submittedName>
        <fullName evidence="2">Protein BREAKING OF ASYMMETRY IN THE STOMATAL LINEAGE like</fullName>
    </submittedName>
</protein>
<dbReference type="AlphaFoldDB" id="A0A2R6PCK4"/>
<proteinExistence type="predicted"/>
<dbReference type="Proteomes" id="UP000241394">
    <property type="component" value="Chromosome LG26"/>
</dbReference>
<comment type="caution">
    <text evidence="2">The sequence shown here is derived from an EMBL/GenBank/DDBJ whole genome shotgun (WGS) entry which is preliminary data.</text>
</comment>
<gene>
    <name evidence="2" type="ORF">CEY00_Acc29294</name>
</gene>
<name>A0A2R6PCK4_ACTCC</name>
<dbReference type="Gramene" id="PSR89100">
    <property type="protein sequence ID" value="PSR89100"/>
    <property type="gene ID" value="CEY00_Acc29294"/>
</dbReference>
<reference evidence="3" key="2">
    <citation type="journal article" date="2018" name="BMC Genomics">
        <title>A manually annotated Actinidia chinensis var. chinensis (kiwifruit) genome highlights the challenges associated with draft genomes and gene prediction in plants.</title>
        <authorList>
            <person name="Pilkington S.M."/>
            <person name="Crowhurst R."/>
            <person name="Hilario E."/>
            <person name="Nardozza S."/>
            <person name="Fraser L."/>
            <person name="Peng Y."/>
            <person name="Gunaseelan K."/>
            <person name="Simpson R."/>
            <person name="Tahir J."/>
            <person name="Deroles S.C."/>
            <person name="Templeton K."/>
            <person name="Luo Z."/>
            <person name="Davy M."/>
            <person name="Cheng C."/>
            <person name="McNeilage M."/>
            <person name="Scaglione D."/>
            <person name="Liu Y."/>
            <person name="Zhang Q."/>
            <person name="Datson P."/>
            <person name="De Silva N."/>
            <person name="Gardiner S.E."/>
            <person name="Bassett H."/>
            <person name="Chagne D."/>
            <person name="McCallum J."/>
            <person name="Dzierzon H."/>
            <person name="Deng C."/>
            <person name="Wang Y.Y."/>
            <person name="Barron L."/>
            <person name="Manako K."/>
            <person name="Bowen J."/>
            <person name="Foster T.M."/>
            <person name="Erridge Z.A."/>
            <person name="Tiffin H."/>
            <person name="Waite C.N."/>
            <person name="Davies K.M."/>
            <person name="Grierson E.P."/>
            <person name="Laing W.A."/>
            <person name="Kirk R."/>
            <person name="Chen X."/>
            <person name="Wood M."/>
            <person name="Montefiori M."/>
            <person name="Brummell D.A."/>
            <person name="Schwinn K.E."/>
            <person name="Catanach A."/>
            <person name="Fullerton C."/>
            <person name="Li D."/>
            <person name="Meiyalaghan S."/>
            <person name="Nieuwenhuizen N."/>
            <person name="Read N."/>
            <person name="Prakash R."/>
            <person name="Hunter D."/>
            <person name="Zhang H."/>
            <person name="McKenzie M."/>
            <person name="Knabel M."/>
            <person name="Harris A."/>
            <person name="Allan A.C."/>
            <person name="Gleave A."/>
            <person name="Chen A."/>
            <person name="Janssen B.J."/>
            <person name="Plunkett B."/>
            <person name="Ampomah-Dwamena C."/>
            <person name="Voogd C."/>
            <person name="Leif D."/>
            <person name="Lafferty D."/>
            <person name="Souleyre E.J.F."/>
            <person name="Varkonyi-Gasic E."/>
            <person name="Gambi F."/>
            <person name="Hanley J."/>
            <person name="Yao J.L."/>
            <person name="Cheung J."/>
            <person name="David K.M."/>
            <person name="Warren B."/>
            <person name="Marsh K."/>
            <person name="Snowden K.C."/>
            <person name="Lin-Wang K."/>
            <person name="Brian L."/>
            <person name="Martinez-Sanchez M."/>
            <person name="Wang M."/>
            <person name="Ileperuma N."/>
            <person name="Macnee N."/>
            <person name="Campin R."/>
            <person name="McAtee P."/>
            <person name="Drummond R.S.M."/>
            <person name="Espley R.V."/>
            <person name="Ireland H.S."/>
            <person name="Wu R."/>
            <person name="Atkinson R.G."/>
            <person name="Karunairetnam S."/>
            <person name="Bulley S."/>
            <person name="Chunkath S."/>
            <person name="Hanley Z."/>
            <person name="Storey R."/>
            <person name="Thrimawithana A.H."/>
            <person name="Thomson S."/>
            <person name="David C."/>
            <person name="Testolin R."/>
            <person name="Huang H."/>
            <person name="Hellens R.P."/>
            <person name="Schaffer R.J."/>
        </authorList>
    </citation>
    <scope>NUCLEOTIDE SEQUENCE [LARGE SCALE GENOMIC DNA]</scope>
    <source>
        <strain evidence="3">cv. Red5</strain>
    </source>
</reference>
<dbReference type="InterPro" id="IPR040378">
    <property type="entry name" value="BASL"/>
</dbReference>
<dbReference type="PANTHER" id="PTHR33914:SF3">
    <property type="entry name" value="PROTEIN BREAKING OF ASYMMETRY IN THE STOMATAL LINEAGE"/>
    <property type="match status" value="1"/>
</dbReference>
<accession>A0A2R6PCK4</accession>
<reference evidence="2 3" key="1">
    <citation type="submission" date="2017-07" db="EMBL/GenBank/DDBJ databases">
        <title>An improved, manually edited Actinidia chinensis var. chinensis (kiwifruit) genome highlights the challenges associated with draft genomes and gene prediction in plants.</title>
        <authorList>
            <person name="Pilkington S."/>
            <person name="Crowhurst R."/>
            <person name="Hilario E."/>
            <person name="Nardozza S."/>
            <person name="Fraser L."/>
            <person name="Peng Y."/>
            <person name="Gunaseelan K."/>
            <person name="Simpson R."/>
            <person name="Tahir J."/>
            <person name="Deroles S."/>
            <person name="Templeton K."/>
            <person name="Luo Z."/>
            <person name="Davy M."/>
            <person name="Cheng C."/>
            <person name="Mcneilage M."/>
            <person name="Scaglione D."/>
            <person name="Liu Y."/>
            <person name="Zhang Q."/>
            <person name="Datson P."/>
            <person name="De Silva N."/>
            <person name="Gardiner S."/>
            <person name="Bassett H."/>
            <person name="Chagne D."/>
            <person name="Mccallum J."/>
            <person name="Dzierzon H."/>
            <person name="Deng C."/>
            <person name="Wang Y.-Y."/>
            <person name="Barron N."/>
            <person name="Manako K."/>
            <person name="Bowen J."/>
            <person name="Foster T."/>
            <person name="Erridge Z."/>
            <person name="Tiffin H."/>
            <person name="Waite C."/>
            <person name="Davies K."/>
            <person name="Grierson E."/>
            <person name="Laing W."/>
            <person name="Kirk R."/>
            <person name="Chen X."/>
            <person name="Wood M."/>
            <person name="Montefiori M."/>
            <person name="Brummell D."/>
            <person name="Schwinn K."/>
            <person name="Catanach A."/>
            <person name="Fullerton C."/>
            <person name="Li D."/>
            <person name="Meiyalaghan S."/>
            <person name="Nieuwenhuizen N."/>
            <person name="Read N."/>
            <person name="Prakash R."/>
            <person name="Hunter D."/>
            <person name="Zhang H."/>
            <person name="Mckenzie M."/>
            <person name="Knabel M."/>
            <person name="Harris A."/>
            <person name="Allan A."/>
            <person name="Chen A."/>
            <person name="Janssen B."/>
            <person name="Plunkett B."/>
            <person name="Dwamena C."/>
            <person name="Voogd C."/>
            <person name="Leif D."/>
            <person name="Lafferty D."/>
            <person name="Souleyre E."/>
            <person name="Varkonyi-Gasic E."/>
            <person name="Gambi F."/>
            <person name="Hanley J."/>
            <person name="Yao J.-L."/>
            <person name="Cheung J."/>
            <person name="David K."/>
            <person name="Warren B."/>
            <person name="Marsh K."/>
            <person name="Snowden K."/>
            <person name="Lin-Wang K."/>
            <person name="Brian L."/>
            <person name="Martinez-Sanchez M."/>
            <person name="Wang M."/>
            <person name="Ileperuma N."/>
            <person name="Macnee N."/>
            <person name="Campin R."/>
            <person name="Mcatee P."/>
            <person name="Drummond R."/>
            <person name="Espley R."/>
            <person name="Ireland H."/>
            <person name="Wu R."/>
            <person name="Atkinson R."/>
            <person name="Karunairetnam S."/>
            <person name="Bulley S."/>
            <person name="Chunkath S."/>
            <person name="Hanley Z."/>
            <person name="Storey R."/>
            <person name="Thrimawithana A."/>
            <person name="Thomson S."/>
            <person name="David C."/>
            <person name="Testolin R."/>
        </authorList>
    </citation>
    <scope>NUCLEOTIDE SEQUENCE [LARGE SCALE GENOMIC DNA]</scope>
    <source>
        <strain evidence="3">cv. Red5</strain>
        <tissue evidence="2">Young leaf</tissue>
    </source>
</reference>
<organism evidence="2 3">
    <name type="scientific">Actinidia chinensis var. chinensis</name>
    <name type="common">Chinese soft-hair kiwi</name>
    <dbReference type="NCBI Taxonomy" id="1590841"/>
    <lineage>
        <taxon>Eukaryota</taxon>
        <taxon>Viridiplantae</taxon>
        <taxon>Streptophyta</taxon>
        <taxon>Embryophyta</taxon>
        <taxon>Tracheophyta</taxon>
        <taxon>Spermatophyta</taxon>
        <taxon>Magnoliopsida</taxon>
        <taxon>eudicotyledons</taxon>
        <taxon>Gunneridae</taxon>
        <taxon>Pentapetalae</taxon>
        <taxon>asterids</taxon>
        <taxon>Ericales</taxon>
        <taxon>Actinidiaceae</taxon>
        <taxon>Actinidia</taxon>
    </lineage>
</organism>
<feature type="region of interest" description="Disordered" evidence="1">
    <location>
        <begin position="30"/>
        <end position="66"/>
    </location>
</feature>
<evidence type="ECO:0000313" key="2">
    <source>
        <dbReference type="EMBL" id="PSR89100.1"/>
    </source>
</evidence>